<name>A0A256J5H4_HALEZ</name>
<dbReference type="Pfam" id="PF00672">
    <property type="entry name" value="HAMP"/>
    <property type="match status" value="1"/>
</dbReference>
<feature type="domain" description="Methyl-accepting transducer" evidence="7">
    <location>
        <begin position="260"/>
        <end position="496"/>
    </location>
</feature>
<evidence type="ECO:0000256" key="2">
    <source>
        <dbReference type="ARBA" id="ARBA00029447"/>
    </source>
</evidence>
<dbReference type="Gene3D" id="6.10.250.1910">
    <property type="match status" value="1"/>
</dbReference>
<keyword evidence="1 3" id="KW-0807">Transducer</keyword>
<dbReference type="PANTHER" id="PTHR32089:SF112">
    <property type="entry name" value="LYSOZYME-LIKE PROTEIN-RELATED"/>
    <property type="match status" value="1"/>
</dbReference>
<feature type="transmembrane region" description="Helical" evidence="6">
    <location>
        <begin position="53"/>
        <end position="73"/>
    </location>
</feature>
<feature type="region of interest" description="Disordered" evidence="5">
    <location>
        <begin position="539"/>
        <end position="568"/>
    </location>
</feature>
<dbReference type="SMART" id="SM00283">
    <property type="entry name" value="MA"/>
    <property type="match status" value="1"/>
</dbReference>
<dbReference type="SUPFAM" id="SSF58104">
    <property type="entry name" value="Methyl-accepting chemotaxis protein (MCP) signaling domain"/>
    <property type="match status" value="1"/>
</dbReference>
<evidence type="ECO:0000259" key="8">
    <source>
        <dbReference type="PROSITE" id="PS50885"/>
    </source>
</evidence>
<gene>
    <name evidence="9" type="ORF">DJ80_06595</name>
</gene>
<organism evidence="9 10">
    <name type="scientific">Halorubrum ezzemoulense</name>
    <name type="common">Halorubrum chaoviator</name>
    <dbReference type="NCBI Taxonomy" id="337243"/>
    <lineage>
        <taxon>Archaea</taxon>
        <taxon>Methanobacteriati</taxon>
        <taxon>Methanobacteriota</taxon>
        <taxon>Stenosarchaea group</taxon>
        <taxon>Halobacteria</taxon>
        <taxon>Halobacteriales</taxon>
        <taxon>Haloferacaceae</taxon>
        <taxon>Halorubrum</taxon>
    </lineage>
</organism>
<sequence>MGDCHSHPHGLATDHGVRPACPSAEVARVTSDRSRRRAVRSRLVPAVVEQNRLVKFGLSIAFVIAAIAVTGLFTIRQTAGVVDPAAHAAVTRNILLIIGVAIVGLGAVGAGLARPTIRELDELGRRAEALEDGNLDVDLEPKTDDEIGRLYESFDAMRTALKGRIEEVEAERERAREAKRETERFADTLETRAEAFAGTMGEAADGDLTARLSVERDDPEALHEIADAFNEALSELETTVSDVRRFADEVADASDAMTTSAEEVAAAARETSESIDEISAGAEKQNDRLVEIAGEMETMSSTTEEVAVSAEQVAATSERATELSDEGRSATRRAVEELHAVEERSRSATEAVGQLEEGMERIGVIVDTITEIADQTNLLALNASIEAARAGEAGSGFGVVADEVKSLAEETSEAAAEVESLIAELEERTDESVTEMAAIRGRIDAGVDTVEAAEAALADIDDRITEADDGVKEISDAMDEQARAVNDVTTSVDDVAEISQRTSTNASSVAAAAEEQAVSSDRVSEKVEGLAERTTRLRESLATFRTHDRTESTGIGGDSDGTASAADD</sequence>
<dbReference type="AlphaFoldDB" id="A0A256J5H4"/>
<keyword evidence="6" id="KW-0812">Transmembrane</keyword>
<keyword evidence="4" id="KW-0175">Coiled coil</keyword>
<dbReference type="EMBL" id="NHOZ01000056">
    <property type="protein sequence ID" value="OYR64058.1"/>
    <property type="molecule type" value="Genomic_DNA"/>
</dbReference>
<dbReference type="InterPro" id="IPR004089">
    <property type="entry name" value="MCPsignal_dom"/>
</dbReference>
<dbReference type="PRINTS" id="PR00260">
    <property type="entry name" value="CHEMTRNSDUCR"/>
</dbReference>
<keyword evidence="6" id="KW-0472">Membrane</keyword>
<evidence type="ECO:0000256" key="4">
    <source>
        <dbReference type="SAM" id="Coils"/>
    </source>
</evidence>
<dbReference type="SMART" id="SM00304">
    <property type="entry name" value="HAMP"/>
    <property type="match status" value="2"/>
</dbReference>
<evidence type="ECO:0000313" key="9">
    <source>
        <dbReference type="EMBL" id="OYR64058.1"/>
    </source>
</evidence>
<feature type="coiled-coil region" evidence="4">
    <location>
        <begin position="158"/>
        <end position="192"/>
    </location>
</feature>
<evidence type="ECO:0000256" key="1">
    <source>
        <dbReference type="ARBA" id="ARBA00023224"/>
    </source>
</evidence>
<evidence type="ECO:0000259" key="7">
    <source>
        <dbReference type="PROSITE" id="PS50111"/>
    </source>
</evidence>
<evidence type="ECO:0008006" key="11">
    <source>
        <dbReference type="Google" id="ProtNLM"/>
    </source>
</evidence>
<evidence type="ECO:0000256" key="5">
    <source>
        <dbReference type="SAM" id="MobiDB-lite"/>
    </source>
</evidence>
<dbReference type="InterPro" id="IPR004090">
    <property type="entry name" value="Chemotax_Me-accpt_rcpt"/>
</dbReference>
<dbReference type="Pfam" id="PF00015">
    <property type="entry name" value="MCPsignal"/>
    <property type="match status" value="1"/>
</dbReference>
<feature type="domain" description="HAMP" evidence="8">
    <location>
        <begin position="187"/>
        <end position="241"/>
    </location>
</feature>
<dbReference type="GO" id="GO:0004888">
    <property type="term" value="F:transmembrane signaling receptor activity"/>
    <property type="evidence" value="ECO:0007669"/>
    <property type="project" value="InterPro"/>
</dbReference>
<feature type="domain" description="HAMP" evidence="8">
    <location>
        <begin position="114"/>
        <end position="166"/>
    </location>
</feature>
<evidence type="ECO:0000313" key="10">
    <source>
        <dbReference type="Proteomes" id="UP000215731"/>
    </source>
</evidence>
<dbReference type="Gene3D" id="1.10.287.950">
    <property type="entry name" value="Methyl-accepting chemotaxis protein"/>
    <property type="match status" value="1"/>
</dbReference>
<feature type="transmembrane region" description="Helical" evidence="6">
    <location>
        <begin position="94"/>
        <end position="113"/>
    </location>
</feature>
<feature type="compositionally biased region" description="Basic and acidic residues" evidence="5">
    <location>
        <begin position="539"/>
        <end position="551"/>
    </location>
</feature>
<dbReference type="GO" id="GO:0016020">
    <property type="term" value="C:membrane"/>
    <property type="evidence" value="ECO:0007669"/>
    <property type="project" value="InterPro"/>
</dbReference>
<dbReference type="PANTHER" id="PTHR32089">
    <property type="entry name" value="METHYL-ACCEPTING CHEMOTAXIS PROTEIN MCPB"/>
    <property type="match status" value="1"/>
</dbReference>
<dbReference type="PROSITE" id="PS50111">
    <property type="entry name" value="CHEMOTAXIS_TRANSDUC_2"/>
    <property type="match status" value="1"/>
</dbReference>
<feature type="coiled-coil region" evidence="4">
    <location>
        <begin position="404"/>
        <end position="435"/>
    </location>
</feature>
<keyword evidence="6" id="KW-1133">Transmembrane helix</keyword>
<comment type="caution">
    <text evidence="9">The sequence shown here is derived from an EMBL/GenBank/DDBJ whole genome shotgun (WGS) entry which is preliminary data.</text>
</comment>
<dbReference type="CDD" id="cd06225">
    <property type="entry name" value="HAMP"/>
    <property type="match status" value="1"/>
</dbReference>
<evidence type="ECO:0000256" key="6">
    <source>
        <dbReference type="SAM" id="Phobius"/>
    </source>
</evidence>
<protein>
    <recommendedName>
        <fullName evidence="11">Methyl-accepting chemotaxis protein</fullName>
    </recommendedName>
</protein>
<comment type="similarity">
    <text evidence="2">Belongs to the methyl-accepting chemotaxis (MCP) protein family.</text>
</comment>
<proteinExistence type="inferred from homology"/>
<dbReference type="Proteomes" id="UP000215731">
    <property type="component" value="Unassembled WGS sequence"/>
</dbReference>
<accession>A0A256J5H4</accession>
<reference evidence="9 10" key="1">
    <citation type="journal article" date="2014" name="Front. Microbiol.">
        <title>Population and genomic analysis of the genus Halorubrum.</title>
        <authorList>
            <person name="Fullmer M.S."/>
            <person name="Soucy S.M."/>
            <person name="Swithers K.S."/>
            <person name="Makkay A.M."/>
            <person name="Wheeler R."/>
            <person name="Ventosa A."/>
            <person name="Gogarten J.P."/>
            <person name="Papke R.T."/>
        </authorList>
    </citation>
    <scope>NUCLEOTIDE SEQUENCE [LARGE SCALE GENOMIC DNA]</scope>
    <source>
        <strain evidence="9 10">Ga36</strain>
    </source>
</reference>
<dbReference type="GO" id="GO:0007165">
    <property type="term" value="P:signal transduction"/>
    <property type="evidence" value="ECO:0007669"/>
    <property type="project" value="UniProtKB-KW"/>
</dbReference>
<evidence type="ECO:0000256" key="3">
    <source>
        <dbReference type="PROSITE-ProRule" id="PRU00284"/>
    </source>
</evidence>
<dbReference type="GO" id="GO:0006935">
    <property type="term" value="P:chemotaxis"/>
    <property type="evidence" value="ECO:0007669"/>
    <property type="project" value="InterPro"/>
</dbReference>
<dbReference type="PROSITE" id="PS50885">
    <property type="entry name" value="HAMP"/>
    <property type="match status" value="2"/>
</dbReference>
<dbReference type="CDD" id="cd11386">
    <property type="entry name" value="MCP_signal"/>
    <property type="match status" value="1"/>
</dbReference>
<dbReference type="InterPro" id="IPR003660">
    <property type="entry name" value="HAMP_dom"/>
</dbReference>